<dbReference type="GO" id="GO:0016020">
    <property type="term" value="C:membrane"/>
    <property type="evidence" value="ECO:0007669"/>
    <property type="project" value="UniProtKB-SubCell"/>
</dbReference>
<sequence>MSNKIVLLVVALVCLLKTALAVSVDIPAHETECFYEELNYGDRVSLTYQVGEGGDYDIDFWLSDPQNNVLLSNSREDSGHFTVTATTPGKHVYCFSNKMSSETAKSVNFNAHVNPKNTVDDTNHEDPLRNEIEELAESILNIKAEQEYIVAREQRHRDTAESTNTRVKWWSIAQIGLLIGVCAWQVHYIKHFFEVKRTV</sequence>
<evidence type="ECO:0000256" key="2">
    <source>
        <dbReference type="ARBA" id="ARBA00007104"/>
    </source>
</evidence>
<dbReference type="Pfam" id="PF01105">
    <property type="entry name" value="EMP24_GP25L"/>
    <property type="match status" value="1"/>
</dbReference>
<evidence type="ECO:0000259" key="11">
    <source>
        <dbReference type="PROSITE" id="PS50866"/>
    </source>
</evidence>
<keyword evidence="13" id="KW-1185">Reference proteome</keyword>
<dbReference type="PROSITE" id="PS50866">
    <property type="entry name" value="GOLD"/>
    <property type="match status" value="1"/>
</dbReference>
<dbReference type="InParanoid" id="A0A1C7NJ49"/>
<keyword evidence="3 8" id="KW-0812">Transmembrane</keyword>
<evidence type="ECO:0000256" key="6">
    <source>
        <dbReference type="ARBA" id="ARBA00023136"/>
    </source>
</evidence>
<feature type="transmembrane region" description="Helical" evidence="9">
    <location>
        <begin position="169"/>
        <end position="189"/>
    </location>
</feature>
<protein>
    <submittedName>
        <fullName evidence="12">Endosomal protein P24B</fullName>
    </submittedName>
</protein>
<evidence type="ECO:0000256" key="7">
    <source>
        <dbReference type="ARBA" id="ARBA00037847"/>
    </source>
</evidence>
<evidence type="ECO:0000256" key="3">
    <source>
        <dbReference type="ARBA" id="ARBA00022692"/>
    </source>
</evidence>
<accession>A0A1C7NJ49</accession>
<dbReference type="Proteomes" id="UP000093000">
    <property type="component" value="Unassembled WGS sequence"/>
</dbReference>
<proteinExistence type="inferred from homology"/>
<evidence type="ECO:0000256" key="4">
    <source>
        <dbReference type="ARBA" id="ARBA00022729"/>
    </source>
</evidence>
<dbReference type="SUPFAM" id="SSF101576">
    <property type="entry name" value="Supernatant protein factor (SPF), C-terminal domain"/>
    <property type="match status" value="1"/>
</dbReference>
<gene>
    <name evidence="12" type="primary">emp24_0</name>
    <name evidence="12" type="ORF">A0J61_02784</name>
</gene>
<dbReference type="InterPro" id="IPR036598">
    <property type="entry name" value="GOLD_dom_sf"/>
</dbReference>
<keyword evidence="5 9" id="KW-1133">Transmembrane helix</keyword>
<name>A0A1C7NJ49_9FUNG</name>
<keyword evidence="6 9" id="KW-0472">Membrane</keyword>
<dbReference type="EMBL" id="LUGH01000110">
    <property type="protein sequence ID" value="OBZ89157.1"/>
    <property type="molecule type" value="Genomic_DNA"/>
</dbReference>
<feature type="chain" id="PRO_5008889726" evidence="10">
    <location>
        <begin position="22"/>
        <end position="199"/>
    </location>
</feature>
<dbReference type="PANTHER" id="PTHR22811">
    <property type="entry name" value="TRANSMEMBRANE EMP24 DOMAIN-CONTAINING PROTEIN"/>
    <property type="match status" value="1"/>
</dbReference>
<organism evidence="12 13">
    <name type="scientific">Choanephora cucurbitarum</name>
    <dbReference type="NCBI Taxonomy" id="101091"/>
    <lineage>
        <taxon>Eukaryota</taxon>
        <taxon>Fungi</taxon>
        <taxon>Fungi incertae sedis</taxon>
        <taxon>Mucoromycota</taxon>
        <taxon>Mucoromycotina</taxon>
        <taxon>Mucoromycetes</taxon>
        <taxon>Mucorales</taxon>
        <taxon>Mucorineae</taxon>
        <taxon>Choanephoraceae</taxon>
        <taxon>Choanephoroideae</taxon>
        <taxon>Choanephora</taxon>
    </lineage>
</organism>
<dbReference type="GO" id="GO:0012505">
    <property type="term" value="C:endomembrane system"/>
    <property type="evidence" value="ECO:0007669"/>
    <property type="project" value="UniProtKB-SubCell"/>
</dbReference>
<evidence type="ECO:0000256" key="8">
    <source>
        <dbReference type="RuleBase" id="RU003827"/>
    </source>
</evidence>
<dbReference type="SMART" id="SM01190">
    <property type="entry name" value="EMP24_GP25L"/>
    <property type="match status" value="1"/>
</dbReference>
<comment type="caution">
    <text evidence="12">The sequence shown here is derived from an EMBL/GenBank/DDBJ whole genome shotgun (WGS) entry which is preliminary data.</text>
</comment>
<reference evidence="12 13" key="1">
    <citation type="submission" date="2016-03" db="EMBL/GenBank/DDBJ databases">
        <title>Choanephora cucurbitarum.</title>
        <authorList>
            <person name="Min B."/>
            <person name="Park H."/>
            <person name="Park J.-H."/>
            <person name="Shin H.-D."/>
            <person name="Choi I.-G."/>
        </authorList>
    </citation>
    <scope>NUCLEOTIDE SEQUENCE [LARGE SCALE GENOMIC DNA]</scope>
    <source>
        <strain evidence="12 13">KUS-F28377</strain>
    </source>
</reference>
<dbReference type="InterPro" id="IPR009038">
    <property type="entry name" value="GOLD_dom"/>
</dbReference>
<evidence type="ECO:0000256" key="9">
    <source>
        <dbReference type="SAM" id="Phobius"/>
    </source>
</evidence>
<feature type="signal peptide" evidence="10">
    <location>
        <begin position="1"/>
        <end position="21"/>
    </location>
</feature>
<dbReference type="InterPro" id="IPR015720">
    <property type="entry name" value="Emp24-like"/>
</dbReference>
<comment type="subcellular location">
    <subcellularLocation>
        <location evidence="7">Endomembrane system</location>
        <topology evidence="7">Single-pass membrane protein</topology>
    </subcellularLocation>
    <subcellularLocation>
        <location evidence="1 8">Membrane</location>
        <topology evidence="1 8">Single-pass type I membrane protein</topology>
    </subcellularLocation>
</comment>
<evidence type="ECO:0000256" key="1">
    <source>
        <dbReference type="ARBA" id="ARBA00004479"/>
    </source>
</evidence>
<evidence type="ECO:0000313" key="13">
    <source>
        <dbReference type="Proteomes" id="UP000093000"/>
    </source>
</evidence>
<dbReference type="OrthoDB" id="62956at2759"/>
<dbReference type="STRING" id="101091.A0A1C7NJ49"/>
<evidence type="ECO:0000256" key="5">
    <source>
        <dbReference type="ARBA" id="ARBA00022989"/>
    </source>
</evidence>
<dbReference type="AlphaFoldDB" id="A0A1C7NJ49"/>
<dbReference type="FunCoup" id="A0A1C7NJ49">
    <property type="interactions" value="812"/>
</dbReference>
<comment type="similarity">
    <text evidence="2 8">Belongs to the EMP24/GP25L family.</text>
</comment>
<evidence type="ECO:0000313" key="12">
    <source>
        <dbReference type="EMBL" id="OBZ89157.1"/>
    </source>
</evidence>
<keyword evidence="4 10" id="KW-0732">Signal</keyword>
<evidence type="ECO:0000256" key="10">
    <source>
        <dbReference type="SAM" id="SignalP"/>
    </source>
</evidence>
<feature type="domain" description="GOLD" evidence="11">
    <location>
        <begin position="31"/>
        <end position="113"/>
    </location>
</feature>